<feature type="region of interest" description="Disordered" evidence="1">
    <location>
        <begin position="109"/>
        <end position="129"/>
    </location>
</feature>
<dbReference type="InterPro" id="IPR025486">
    <property type="entry name" value="DUF4378"/>
</dbReference>
<comment type="caution">
    <text evidence="4">The sequence shown here is derived from an EMBL/GenBank/DDBJ whole genome shotgun (WGS) entry which is preliminary data.</text>
</comment>
<organism evidence="4 5">
    <name type="scientific">Cucurbita argyrosperma subsp. sororia</name>
    <dbReference type="NCBI Taxonomy" id="37648"/>
    <lineage>
        <taxon>Eukaryota</taxon>
        <taxon>Viridiplantae</taxon>
        <taxon>Streptophyta</taxon>
        <taxon>Embryophyta</taxon>
        <taxon>Tracheophyta</taxon>
        <taxon>Spermatophyta</taxon>
        <taxon>Magnoliopsida</taxon>
        <taxon>eudicotyledons</taxon>
        <taxon>Gunneridae</taxon>
        <taxon>Pentapetalae</taxon>
        <taxon>rosids</taxon>
        <taxon>fabids</taxon>
        <taxon>Cucurbitales</taxon>
        <taxon>Cucurbitaceae</taxon>
        <taxon>Cucurbiteae</taxon>
        <taxon>Cucurbita</taxon>
    </lineage>
</organism>
<feature type="domain" description="DUF3741" evidence="2">
    <location>
        <begin position="204"/>
        <end position="247"/>
    </location>
</feature>
<dbReference type="PANTHER" id="PTHR47212:SF4">
    <property type="entry name" value="ADHESIN-LIKE PROTEIN, PUTATIVE (DUF3741)-RELATED"/>
    <property type="match status" value="1"/>
</dbReference>
<sequence>MGKNSKRIMVRYEKDQRGCMWGLISLFDFRHGRASRKLLADKKRPGRQTVGTGNSRNKFEILANLDEDCSVTLNSEECKTVDIGKPSVKKLIEEEMFNELDAKRIEREHSGHLKMNDPKKVKKSRKKSRDIDADSFNAAEYLKEQSVNNLPVDVMLKEIYSQIHRKNTSDLKFDPNDKADIQSNEFLADLEQKMVDALKEYFGQKFNIGKDFTKIQKVQHSREIMDALQIPHSDDELVHELAQNPNSVLLKYIRNLHDLSIEKDVEPKSHEFSEVSQSEEIVDHKQHLFFKRKVKNPGRNVSKGNKNSDASSKIVILKPGPKGLVNSEADSIHPSVQNSTANDKTKLLNERVGSNFFLSGIKRKFRYAMGKDHHEHSAYGSDRFSCDHHSTKESEEGVHKEDSARNSTSKDHFFIERISRPSTDSKRREKAGKLKSLEINQDLGNVCNSRRCSSNIYVEAKKHLSEMLSSGDESVDFLRGHVPKTLGRILSLPEYSFSPISSPKMDCKLSPVTSEKRVSAGSRLLNVNEITPSLKGENDDTPISVQPPTDDNHDMKSDIVDQSIREEAVSSSTNGKISEGDIEILKVNEIAVHEESNVLDAPSGLSEYSLLREDRNGEMADDACDERTVSYVPSDPIASSPIREGHNNDTPDMGDDKPSMSLSQDSSEENQLSPSRSASSSSSPTQGKAVGDLDGVSDVPERPSPVSVLEPLFVDDNLSPLHAMALPAGLRVQPVHIEFEEREPAETDKANVTKSLKEDKEVIFDYVKAVLLASGLSWNQICGKWLSSEQLLYLLLLDEIELFPNQLCSDQQLLFDCINEVLADFCQSYPPWFSFVQPCLRSEYLLEICEGVYWHLLPMPQPLTLDHLVRKDMSRTRTWMNLHSDAETIGTETCQAIFEDLLDDTVLSCVYDSSEFDDGFGMETENMSDDGVVVVVTSIKLKSQSLQENPCSTAYLYLISHSQKNRLAASNSGSEFATGSYTCSSPDRTKLQARNLNVVCLAQLYISDRC</sequence>
<evidence type="ECO:0000259" key="2">
    <source>
        <dbReference type="Pfam" id="PF12552"/>
    </source>
</evidence>
<feature type="compositionally biased region" description="Basic and acidic residues" evidence="1">
    <location>
        <begin position="384"/>
        <end position="431"/>
    </location>
</feature>
<dbReference type="Proteomes" id="UP000685013">
    <property type="component" value="Chromosome 6"/>
</dbReference>
<dbReference type="AlphaFoldDB" id="A0AAV6NF45"/>
<dbReference type="EMBL" id="JAGKQH010000006">
    <property type="protein sequence ID" value="KAG6597126.1"/>
    <property type="molecule type" value="Genomic_DNA"/>
</dbReference>
<name>A0AAV6NF45_9ROSI</name>
<evidence type="ECO:0000256" key="1">
    <source>
        <dbReference type="SAM" id="MobiDB-lite"/>
    </source>
</evidence>
<dbReference type="Pfam" id="PF14309">
    <property type="entry name" value="DUF4378"/>
    <property type="match status" value="1"/>
</dbReference>
<feature type="region of interest" description="Disordered" evidence="1">
    <location>
        <begin position="376"/>
        <end position="431"/>
    </location>
</feature>
<feature type="region of interest" description="Disordered" evidence="1">
    <location>
        <begin position="631"/>
        <end position="702"/>
    </location>
</feature>
<feature type="non-terminal residue" evidence="4">
    <location>
        <position position="1"/>
    </location>
</feature>
<dbReference type="PANTHER" id="PTHR47212">
    <property type="entry name" value="ADHESIN-LIKE PROTEIN, PUTATIVE (DUF3741)-RELATED"/>
    <property type="match status" value="1"/>
</dbReference>
<reference evidence="4 5" key="1">
    <citation type="journal article" date="2021" name="Hortic Res">
        <title>The domestication of Cucurbita argyrosperma as revealed by the genome of its wild relative.</title>
        <authorList>
            <person name="Barrera-Redondo J."/>
            <person name="Sanchez-de la Vega G."/>
            <person name="Aguirre-Liguori J.A."/>
            <person name="Castellanos-Morales G."/>
            <person name="Gutierrez-Guerrero Y.T."/>
            <person name="Aguirre-Dugua X."/>
            <person name="Aguirre-Planter E."/>
            <person name="Tenaillon M.I."/>
            <person name="Lira-Saade R."/>
            <person name="Eguiarte L.E."/>
        </authorList>
    </citation>
    <scope>NUCLEOTIDE SEQUENCE [LARGE SCALE GENOMIC DNA]</scope>
    <source>
        <strain evidence="4">JBR-2021</strain>
    </source>
</reference>
<proteinExistence type="predicted"/>
<feature type="compositionally biased region" description="Low complexity" evidence="1">
    <location>
        <begin position="673"/>
        <end position="684"/>
    </location>
</feature>
<evidence type="ECO:0000313" key="5">
    <source>
        <dbReference type="Proteomes" id="UP000685013"/>
    </source>
</evidence>
<dbReference type="Pfam" id="PF12552">
    <property type="entry name" value="DUF3741"/>
    <property type="match status" value="1"/>
</dbReference>
<protein>
    <submittedName>
        <fullName evidence="4">Protein TRM32</fullName>
    </submittedName>
</protein>
<accession>A0AAV6NF45</accession>
<feature type="compositionally biased region" description="Basic and acidic residues" evidence="1">
    <location>
        <begin position="643"/>
        <end position="658"/>
    </location>
</feature>
<dbReference type="InterPro" id="IPR022212">
    <property type="entry name" value="DUF3741"/>
</dbReference>
<evidence type="ECO:0000313" key="4">
    <source>
        <dbReference type="EMBL" id="KAG6597126.1"/>
    </source>
</evidence>
<keyword evidence="5" id="KW-1185">Reference proteome</keyword>
<feature type="domain" description="DUF4378" evidence="3">
    <location>
        <begin position="764"/>
        <end position="904"/>
    </location>
</feature>
<feature type="compositionally biased region" description="Basic and acidic residues" evidence="1">
    <location>
        <begin position="109"/>
        <end position="119"/>
    </location>
</feature>
<feature type="compositionally biased region" description="Polar residues" evidence="1">
    <location>
        <begin position="660"/>
        <end position="672"/>
    </location>
</feature>
<gene>
    <name evidence="4" type="primary">TRM32</name>
    <name evidence="4" type="ORF">SDJN03_10306</name>
</gene>
<feature type="region of interest" description="Disordered" evidence="1">
    <location>
        <begin position="532"/>
        <end position="555"/>
    </location>
</feature>
<evidence type="ECO:0000259" key="3">
    <source>
        <dbReference type="Pfam" id="PF14309"/>
    </source>
</evidence>